<keyword evidence="8" id="KW-0413">Isomerase</keyword>
<dbReference type="RefSeq" id="WP_174582703.1">
    <property type="nucleotide sequence ID" value="NZ_CAJNOB010000002.1"/>
</dbReference>
<dbReference type="InterPro" id="IPR013766">
    <property type="entry name" value="Thioredoxin_domain"/>
</dbReference>
<keyword evidence="4" id="KW-1015">Disulfide bond</keyword>
<dbReference type="GO" id="GO:0016491">
    <property type="term" value="F:oxidoreductase activity"/>
    <property type="evidence" value="ECO:0007669"/>
    <property type="project" value="UniProtKB-KW"/>
</dbReference>
<dbReference type="PANTHER" id="PTHR13887">
    <property type="entry name" value="GLUTATHIONE S-TRANSFERASE KAPPA"/>
    <property type="match status" value="1"/>
</dbReference>
<dbReference type="Gene3D" id="3.40.30.10">
    <property type="entry name" value="Glutaredoxin"/>
    <property type="match status" value="1"/>
</dbReference>
<dbReference type="InterPro" id="IPR036249">
    <property type="entry name" value="Thioredoxin-like_sf"/>
</dbReference>
<evidence type="ECO:0000259" key="7">
    <source>
        <dbReference type="PROSITE" id="PS51352"/>
    </source>
</evidence>
<accession>A0A8J2BKX3</accession>
<comment type="similarity">
    <text evidence="1">Belongs to the thioredoxin family. DsbA subfamily.</text>
</comment>
<gene>
    <name evidence="8" type="primary">dsbG</name>
    <name evidence="8" type="ORF">MPNT_100051</name>
</gene>
<sequence>MLWTLAFLALWLAHTLPLASGTGPESSRTPAASEILPSESVLQQSLLKAQPKDWVKGNPDAPLTLVEYLDFQCPACRSYAPVIQRLLSEFHGRLLVVVRHHPSNLHPWAFLASLAAEAAGKEGKFWQMHDLLFDRQSEWSSGSDPLSYFESYAASLGIPKEKFREDLNDRTLRARVLADLWSASILGAHSIPSFFLNGHRIPNPKTYDDFRTLVRAAEIQATAEQVHEHADFLVMVDGKPIDFSLPRYQSARGQEKDPKVHLHHGNGHVLHIHARGVTLSYFFQTLGIRFGPEGMVMDDGRKYPNDGGRHWRLFVNGTENHLLERYEPKDLDRILLTYGPLPPQEIQRELAMVPNDACLYSHTCPERGTPPDEECSGLLGSDCP</sequence>
<dbReference type="InterPro" id="IPR012336">
    <property type="entry name" value="Thioredoxin-like_fold"/>
</dbReference>
<feature type="signal peptide" evidence="6">
    <location>
        <begin position="1"/>
        <end position="19"/>
    </location>
</feature>
<dbReference type="AlphaFoldDB" id="A0A8J2BKX3"/>
<name>A0A8J2BKX3_9BACT</name>
<reference evidence="8" key="1">
    <citation type="submission" date="2021-02" db="EMBL/GenBank/DDBJ databases">
        <authorList>
            <person name="Cremers G."/>
            <person name="Picone N."/>
        </authorList>
    </citation>
    <scope>NUCLEOTIDE SEQUENCE</scope>
    <source>
        <strain evidence="8">PQ17</strain>
    </source>
</reference>
<dbReference type="EMBL" id="CAJNOB010000002">
    <property type="protein sequence ID" value="CAF0691453.1"/>
    <property type="molecule type" value="Genomic_DNA"/>
</dbReference>
<protein>
    <submittedName>
        <fullName evidence="8">Protein-disulfide isomerase</fullName>
    </submittedName>
</protein>
<evidence type="ECO:0000256" key="6">
    <source>
        <dbReference type="SAM" id="SignalP"/>
    </source>
</evidence>
<keyword evidence="2 6" id="KW-0732">Signal</keyword>
<dbReference type="PANTHER" id="PTHR13887:SF14">
    <property type="entry name" value="DISULFIDE BOND FORMATION PROTEIN D"/>
    <property type="match status" value="1"/>
</dbReference>
<evidence type="ECO:0000256" key="2">
    <source>
        <dbReference type="ARBA" id="ARBA00022729"/>
    </source>
</evidence>
<dbReference type="Proteomes" id="UP000663859">
    <property type="component" value="Unassembled WGS sequence"/>
</dbReference>
<proteinExistence type="inferred from homology"/>
<feature type="chain" id="PRO_5035251732" evidence="6">
    <location>
        <begin position="20"/>
        <end position="384"/>
    </location>
</feature>
<organism evidence="8 9">
    <name type="scientific">Candidatus Methylacidithermus pantelleriae</name>
    <dbReference type="NCBI Taxonomy" id="2744239"/>
    <lineage>
        <taxon>Bacteria</taxon>
        <taxon>Pseudomonadati</taxon>
        <taxon>Verrucomicrobiota</taxon>
        <taxon>Methylacidiphilae</taxon>
        <taxon>Methylacidiphilales</taxon>
        <taxon>Methylacidiphilaceae</taxon>
        <taxon>Candidatus Methylacidithermus</taxon>
    </lineage>
</organism>
<evidence type="ECO:0000313" key="9">
    <source>
        <dbReference type="Proteomes" id="UP000663859"/>
    </source>
</evidence>
<evidence type="ECO:0000256" key="4">
    <source>
        <dbReference type="ARBA" id="ARBA00023157"/>
    </source>
</evidence>
<keyword evidence="3" id="KW-0560">Oxidoreductase</keyword>
<evidence type="ECO:0000313" key="8">
    <source>
        <dbReference type="EMBL" id="CAF0691453.1"/>
    </source>
</evidence>
<dbReference type="SUPFAM" id="SSF52833">
    <property type="entry name" value="Thioredoxin-like"/>
    <property type="match status" value="1"/>
</dbReference>
<keyword evidence="9" id="KW-1185">Reference proteome</keyword>
<comment type="caution">
    <text evidence="8">The sequence shown here is derived from an EMBL/GenBank/DDBJ whole genome shotgun (WGS) entry which is preliminary data.</text>
</comment>
<evidence type="ECO:0000256" key="3">
    <source>
        <dbReference type="ARBA" id="ARBA00023002"/>
    </source>
</evidence>
<keyword evidence="5" id="KW-0676">Redox-active center</keyword>
<evidence type="ECO:0000256" key="1">
    <source>
        <dbReference type="ARBA" id="ARBA00005791"/>
    </source>
</evidence>
<dbReference type="GO" id="GO:0016853">
    <property type="term" value="F:isomerase activity"/>
    <property type="evidence" value="ECO:0007669"/>
    <property type="project" value="UniProtKB-KW"/>
</dbReference>
<dbReference type="PROSITE" id="PS51352">
    <property type="entry name" value="THIOREDOXIN_2"/>
    <property type="match status" value="1"/>
</dbReference>
<evidence type="ECO:0000256" key="5">
    <source>
        <dbReference type="ARBA" id="ARBA00023284"/>
    </source>
</evidence>
<dbReference type="Pfam" id="PF13462">
    <property type="entry name" value="Thioredoxin_4"/>
    <property type="match status" value="1"/>
</dbReference>
<feature type="domain" description="Thioredoxin" evidence="7">
    <location>
        <begin position="30"/>
        <end position="219"/>
    </location>
</feature>